<evidence type="ECO:0000256" key="2">
    <source>
        <dbReference type="ARBA" id="ARBA00013064"/>
    </source>
</evidence>
<accession>A0A432XN20</accession>
<name>A0A432XN20_9GAMM</name>
<evidence type="ECO:0000256" key="5">
    <source>
        <dbReference type="ARBA" id="ARBA00051722"/>
    </source>
</evidence>
<dbReference type="EMBL" id="PIPV01000016">
    <property type="protein sequence ID" value="RUO50092.1"/>
    <property type="molecule type" value="Genomic_DNA"/>
</dbReference>
<evidence type="ECO:0000313" key="9">
    <source>
        <dbReference type="Proteomes" id="UP000287330"/>
    </source>
</evidence>
<dbReference type="PRINTS" id="PR00719">
    <property type="entry name" value="LMWPTPASE"/>
</dbReference>
<dbReference type="PANTHER" id="PTHR11717">
    <property type="entry name" value="LOW MOLECULAR WEIGHT PROTEIN TYROSINE PHOSPHATASE"/>
    <property type="match status" value="1"/>
</dbReference>
<dbReference type="AlphaFoldDB" id="A0A432XN20"/>
<dbReference type="InterPro" id="IPR050438">
    <property type="entry name" value="LMW_PTPase"/>
</dbReference>
<keyword evidence="9" id="KW-1185">Reference proteome</keyword>
<dbReference type="CDD" id="cd16343">
    <property type="entry name" value="LMWPTP"/>
    <property type="match status" value="1"/>
</dbReference>
<dbReference type="OrthoDB" id="9784339at2"/>
<keyword evidence="4" id="KW-0904">Protein phosphatase</keyword>
<reference evidence="9" key="1">
    <citation type="journal article" date="2018" name="Front. Microbiol.">
        <title>Genome-Based Analysis Reveals the Taxonomy and Diversity of the Family Idiomarinaceae.</title>
        <authorList>
            <person name="Liu Y."/>
            <person name="Lai Q."/>
            <person name="Shao Z."/>
        </authorList>
    </citation>
    <scope>NUCLEOTIDE SEQUENCE [LARGE SCALE GENOMIC DNA]</scope>
    <source>
        <strain evidence="9">F23</strain>
    </source>
</reference>
<evidence type="ECO:0000256" key="1">
    <source>
        <dbReference type="ARBA" id="ARBA00011063"/>
    </source>
</evidence>
<gene>
    <name evidence="8" type="ORF">CWE25_12800</name>
</gene>
<dbReference type="InterPro" id="IPR017867">
    <property type="entry name" value="Tyr_phospatase_low_mol_wt"/>
</dbReference>
<dbReference type="SMART" id="SM00226">
    <property type="entry name" value="LMWPc"/>
    <property type="match status" value="1"/>
</dbReference>
<dbReference type="RefSeq" id="WP_110576360.1">
    <property type="nucleotide sequence ID" value="NZ_PIPV01000016.1"/>
</dbReference>
<feature type="active site" evidence="6">
    <location>
        <position position="15"/>
    </location>
</feature>
<dbReference type="InterPro" id="IPR036196">
    <property type="entry name" value="Ptyr_pPase_sf"/>
</dbReference>
<comment type="catalytic activity">
    <reaction evidence="5">
        <text>O-phospho-L-tyrosyl-[protein] + H2O = L-tyrosyl-[protein] + phosphate</text>
        <dbReference type="Rhea" id="RHEA:10684"/>
        <dbReference type="Rhea" id="RHEA-COMP:10136"/>
        <dbReference type="Rhea" id="RHEA-COMP:20101"/>
        <dbReference type="ChEBI" id="CHEBI:15377"/>
        <dbReference type="ChEBI" id="CHEBI:43474"/>
        <dbReference type="ChEBI" id="CHEBI:46858"/>
        <dbReference type="ChEBI" id="CHEBI:61978"/>
        <dbReference type="EC" id="3.1.3.48"/>
    </reaction>
</comment>
<dbReference type="InterPro" id="IPR023485">
    <property type="entry name" value="Ptyr_pPase"/>
</dbReference>
<comment type="similarity">
    <text evidence="1">Belongs to the low molecular weight phosphotyrosine protein phosphatase family.</text>
</comment>
<evidence type="ECO:0000256" key="6">
    <source>
        <dbReference type="PIRSR" id="PIRSR617867-1"/>
    </source>
</evidence>
<comment type="caution">
    <text evidence="8">The sequence shown here is derived from an EMBL/GenBank/DDBJ whole genome shotgun (WGS) entry which is preliminary data.</text>
</comment>
<feature type="active site" description="Proton donor" evidence="6">
    <location>
        <position position="120"/>
    </location>
</feature>
<dbReference type="Gene3D" id="3.40.50.2300">
    <property type="match status" value="1"/>
</dbReference>
<keyword evidence="3" id="KW-0378">Hydrolase</keyword>
<evidence type="ECO:0000259" key="7">
    <source>
        <dbReference type="SMART" id="SM00226"/>
    </source>
</evidence>
<evidence type="ECO:0000313" key="8">
    <source>
        <dbReference type="EMBL" id="RUO50092.1"/>
    </source>
</evidence>
<organism evidence="8 9">
    <name type="scientific">Idiomarina fontislapidosi</name>
    <dbReference type="NCBI Taxonomy" id="263723"/>
    <lineage>
        <taxon>Bacteria</taxon>
        <taxon>Pseudomonadati</taxon>
        <taxon>Pseudomonadota</taxon>
        <taxon>Gammaproteobacteria</taxon>
        <taxon>Alteromonadales</taxon>
        <taxon>Idiomarinaceae</taxon>
        <taxon>Idiomarina</taxon>
    </lineage>
</organism>
<evidence type="ECO:0000256" key="3">
    <source>
        <dbReference type="ARBA" id="ARBA00022801"/>
    </source>
</evidence>
<dbReference type="GO" id="GO:0004725">
    <property type="term" value="F:protein tyrosine phosphatase activity"/>
    <property type="evidence" value="ECO:0007669"/>
    <property type="project" value="UniProtKB-EC"/>
</dbReference>
<feature type="active site" description="Nucleophile" evidence="6">
    <location>
        <position position="9"/>
    </location>
</feature>
<feature type="domain" description="Phosphotyrosine protein phosphatase I" evidence="7">
    <location>
        <begin position="3"/>
        <end position="146"/>
    </location>
</feature>
<dbReference type="PANTHER" id="PTHR11717:SF31">
    <property type="entry name" value="LOW MOLECULAR WEIGHT PROTEIN-TYROSINE-PHOSPHATASE ETP-RELATED"/>
    <property type="match status" value="1"/>
</dbReference>
<dbReference type="EC" id="3.1.3.48" evidence="2"/>
<protein>
    <recommendedName>
        <fullName evidence="2">protein-tyrosine-phosphatase</fullName>
        <ecNumber evidence="2">3.1.3.48</ecNumber>
    </recommendedName>
</protein>
<evidence type="ECO:0000256" key="4">
    <source>
        <dbReference type="ARBA" id="ARBA00022912"/>
    </source>
</evidence>
<proteinExistence type="inferred from homology"/>
<dbReference type="Pfam" id="PF01451">
    <property type="entry name" value="LMWPc"/>
    <property type="match status" value="1"/>
</dbReference>
<dbReference type="Proteomes" id="UP000287330">
    <property type="component" value="Unassembled WGS sequence"/>
</dbReference>
<dbReference type="SUPFAM" id="SSF52788">
    <property type="entry name" value="Phosphotyrosine protein phosphatases I"/>
    <property type="match status" value="1"/>
</dbReference>
<sequence>MFDKILIICTGNICRSPIAEQLLQQARPDKHISSAGIATEAAKLSGHDIDKTAREVAEANGVNLQPHSARQADRHLIADHDLVLVLEHKQKEILSQRYPEARGKIMLLGQWQAGGKDIADPYKKSKDFHQQVLSELQQATTLWAERL</sequence>